<dbReference type="InterPro" id="IPR038495">
    <property type="entry name" value="ATPase_E_C"/>
</dbReference>
<accession>A0A328KBF3</accession>
<protein>
    <recommendedName>
        <fullName evidence="9">V-type ATP synthase subunit E</fullName>
    </recommendedName>
</protein>
<evidence type="ECO:0000313" key="8">
    <source>
        <dbReference type="Proteomes" id="UP000315953"/>
    </source>
</evidence>
<feature type="coiled-coil region" evidence="4">
    <location>
        <begin position="10"/>
        <end position="74"/>
    </location>
</feature>
<dbReference type="Proteomes" id="UP000315953">
    <property type="component" value="Chromosome"/>
</dbReference>
<keyword evidence="2" id="KW-0813">Transport</keyword>
<dbReference type="Pfam" id="PF01991">
    <property type="entry name" value="vATP-synt_E"/>
    <property type="match status" value="1"/>
</dbReference>
<dbReference type="GO" id="GO:0046961">
    <property type="term" value="F:proton-transporting ATPase activity, rotational mechanism"/>
    <property type="evidence" value="ECO:0007669"/>
    <property type="project" value="InterPro"/>
</dbReference>
<dbReference type="SUPFAM" id="SSF160527">
    <property type="entry name" value="V-type ATPase subunit E-like"/>
    <property type="match status" value="1"/>
</dbReference>
<reference evidence="5 8" key="2">
    <citation type="submission" date="2019-07" db="EMBL/GenBank/DDBJ databases">
        <title>Genome assembly of a nasal isolate of Dolosigranulum pigrum from a chronic sinusitis patient.</title>
        <authorList>
            <person name="Baig S."/>
            <person name="Overballe-Petersen S."/>
            <person name="Kaspar U."/>
            <person name="Rendboe A."/>
            <person name="de Man T."/>
            <person name="Liu C."/>
            <person name="Price L.B."/>
            <person name="Stegger M."/>
            <person name="Becker K."/>
            <person name="Skytt Andersen P."/>
        </authorList>
    </citation>
    <scope>NUCLEOTIDE SEQUENCE [LARGE SCALE GENOMIC DNA]</scope>
    <source>
        <strain evidence="5 8">83VPs-KB5</strain>
    </source>
</reference>
<dbReference type="KEGG" id="dpm:FNV33_03545"/>
<evidence type="ECO:0000256" key="1">
    <source>
        <dbReference type="ARBA" id="ARBA00005901"/>
    </source>
</evidence>
<dbReference type="GO" id="GO:0033178">
    <property type="term" value="C:proton-transporting two-sector ATPase complex, catalytic domain"/>
    <property type="evidence" value="ECO:0007669"/>
    <property type="project" value="InterPro"/>
</dbReference>
<dbReference type="InterPro" id="IPR002842">
    <property type="entry name" value="ATPase_V1_Esu"/>
</dbReference>
<organism evidence="6 7">
    <name type="scientific">Dolosigranulum pigrum</name>
    <dbReference type="NCBI Taxonomy" id="29394"/>
    <lineage>
        <taxon>Bacteria</taxon>
        <taxon>Bacillati</taxon>
        <taxon>Bacillota</taxon>
        <taxon>Bacilli</taxon>
        <taxon>Lactobacillales</taxon>
        <taxon>Carnobacteriaceae</taxon>
        <taxon>Dolosigranulum</taxon>
    </lineage>
</organism>
<gene>
    <name evidence="6" type="ORF">B8A44_02825</name>
    <name evidence="5" type="ORF">FNV33_03545</name>
</gene>
<evidence type="ECO:0000313" key="6">
    <source>
        <dbReference type="EMBL" id="RAN64209.1"/>
    </source>
</evidence>
<dbReference type="EMBL" id="CP041626">
    <property type="protein sequence ID" value="QDO91169.1"/>
    <property type="molecule type" value="Genomic_DNA"/>
</dbReference>
<evidence type="ECO:0000313" key="5">
    <source>
        <dbReference type="EMBL" id="QDO91169.1"/>
    </source>
</evidence>
<evidence type="ECO:0000256" key="4">
    <source>
        <dbReference type="SAM" id="Coils"/>
    </source>
</evidence>
<dbReference type="Proteomes" id="UP000249099">
    <property type="component" value="Unassembled WGS sequence"/>
</dbReference>
<proteinExistence type="inferred from homology"/>
<keyword evidence="3" id="KW-0406">Ion transport</keyword>
<dbReference type="Gene3D" id="3.30.2320.30">
    <property type="entry name" value="ATP synthase, E subunit, C-terminal"/>
    <property type="match status" value="1"/>
</dbReference>
<comment type="similarity">
    <text evidence="1">Belongs to the V-ATPase E subunit family.</text>
</comment>
<evidence type="ECO:0000256" key="2">
    <source>
        <dbReference type="ARBA" id="ARBA00022448"/>
    </source>
</evidence>
<name>A0A328KBF3_9LACT</name>
<evidence type="ECO:0008006" key="9">
    <source>
        <dbReference type="Google" id="ProtNLM"/>
    </source>
</evidence>
<dbReference type="OrthoDB" id="2166166at2"/>
<dbReference type="EMBL" id="NAQV01000008">
    <property type="protein sequence ID" value="RAN64209.1"/>
    <property type="molecule type" value="Genomic_DNA"/>
</dbReference>
<dbReference type="AlphaFoldDB" id="A0A328KBF3"/>
<sequence>MVTDLNNLTSKVLEEKKASLQEEIDQAEQEVADEVATFEEEAAEQFEADKKAALEKIEREKDIQQNSIKIEERNEILSLKQDYIKRILDEAQTKMNETSDDVVKQFAEQTLPQFEGAGQMTLTLGEHSQNALTSDWVDQQAVSGLELTVSDETIANEAGFVLEQKGIEYNFLFSELLEAHRSQYIAEINQKLF</sequence>
<reference evidence="6 7" key="1">
    <citation type="submission" date="2017-03" db="EMBL/GenBank/DDBJ databases">
        <title>wgs assembly of Dolosigranulum pigrum KPL CDC strains.</title>
        <authorList>
            <person name="Brugger S.D."/>
            <person name="Pettigrew M."/>
            <person name="Kong Y."/>
            <person name="Lemon K.P."/>
        </authorList>
    </citation>
    <scope>NUCLEOTIDE SEQUENCE [LARGE SCALE GENOMIC DNA]</scope>
    <source>
        <strain evidence="6 7">KPL1931_CDC4294-98</strain>
    </source>
</reference>
<evidence type="ECO:0000313" key="7">
    <source>
        <dbReference type="Proteomes" id="UP000249099"/>
    </source>
</evidence>
<keyword evidence="4" id="KW-0175">Coiled coil</keyword>
<evidence type="ECO:0000256" key="3">
    <source>
        <dbReference type="ARBA" id="ARBA00023065"/>
    </source>
</evidence>